<dbReference type="InterPro" id="IPR016181">
    <property type="entry name" value="Acyl_CoA_acyltransferase"/>
</dbReference>
<dbReference type="Pfam" id="PF00583">
    <property type="entry name" value="Acetyltransf_1"/>
    <property type="match status" value="1"/>
</dbReference>
<evidence type="ECO:0000256" key="1">
    <source>
        <dbReference type="ARBA" id="ARBA00022679"/>
    </source>
</evidence>
<sequence>MELLLLADAPSAAGVVASWYFDEWCRDSGRCTQEQVLAKVTAATQVDRAPLMVLARQAGEWVGAAELKIREMAMFPEYEYWLGGVYVVEKVRGQGVASLLVTEILSRARRAGISKLYLQTENLSGGVYSRHGFKALEEVEYKGIHVLVMVADTGLSSSSEALTE</sequence>
<protein>
    <submittedName>
        <fullName evidence="4">GNAT family N-acetyltransferase</fullName>
    </submittedName>
</protein>
<comment type="caution">
    <text evidence="4">The sequence shown here is derived from an EMBL/GenBank/DDBJ whole genome shotgun (WGS) entry which is preliminary data.</text>
</comment>
<name>A0AAP6G9J6_AERME</name>
<keyword evidence="1" id="KW-0808">Transferase</keyword>
<keyword evidence="2" id="KW-0012">Acyltransferase</keyword>
<gene>
    <name evidence="4" type="ORF">SJS82_04955</name>
</gene>
<dbReference type="CDD" id="cd04301">
    <property type="entry name" value="NAT_SF"/>
    <property type="match status" value="1"/>
</dbReference>
<feature type="domain" description="N-acetyltransferase" evidence="3">
    <location>
        <begin position="1"/>
        <end position="154"/>
    </location>
</feature>
<dbReference type="RefSeq" id="WP_319916486.1">
    <property type="nucleotide sequence ID" value="NZ_JAWZXF010000006.1"/>
</dbReference>
<dbReference type="Proteomes" id="UP001285835">
    <property type="component" value="Unassembled WGS sequence"/>
</dbReference>
<accession>A0AAP6G9J6</accession>
<evidence type="ECO:0000256" key="2">
    <source>
        <dbReference type="ARBA" id="ARBA00023315"/>
    </source>
</evidence>
<dbReference type="SUPFAM" id="SSF55729">
    <property type="entry name" value="Acyl-CoA N-acyltransferases (Nat)"/>
    <property type="match status" value="1"/>
</dbReference>
<dbReference type="GO" id="GO:0016747">
    <property type="term" value="F:acyltransferase activity, transferring groups other than amino-acyl groups"/>
    <property type="evidence" value="ECO:0007669"/>
    <property type="project" value="InterPro"/>
</dbReference>
<evidence type="ECO:0000313" key="4">
    <source>
        <dbReference type="EMBL" id="MDX7921275.1"/>
    </source>
</evidence>
<dbReference type="EMBL" id="JAWZXF010000006">
    <property type="protein sequence ID" value="MDX7921275.1"/>
    <property type="molecule type" value="Genomic_DNA"/>
</dbReference>
<evidence type="ECO:0000259" key="3">
    <source>
        <dbReference type="PROSITE" id="PS51186"/>
    </source>
</evidence>
<dbReference type="Gene3D" id="3.40.630.30">
    <property type="match status" value="1"/>
</dbReference>
<dbReference type="AlphaFoldDB" id="A0AAP6G9J6"/>
<reference evidence="4" key="1">
    <citation type="submission" date="2023-11" db="EMBL/GenBank/DDBJ databases">
        <title>WGS of Aeromonas in Northern Israel.</title>
        <authorList>
            <person name="Hershko Y."/>
        </authorList>
    </citation>
    <scope>NUCLEOTIDE SEQUENCE</scope>
    <source>
        <strain evidence="4">02297</strain>
    </source>
</reference>
<dbReference type="PROSITE" id="PS51186">
    <property type="entry name" value="GNAT"/>
    <property type="match status" value="1"/>
</dbReference>
<evidence type="ECO:0000313" key="5">
    <source>
        <dbReference type="Proteomes" id="UP001285835"/>
    </source>
</evidence>
<dbReference type="PANTHER" id="PTHR43877">
    <property type="entry name" value="AMINOALKYLPHOSPHONATE N-ACETYLTRANSFERASE-RELATED-RELATED"/>
    <property type="match status" value="1"/>
</dbReference>
<organism evidence="4 5">
    <name type="scientific">Aeromonas media</name>
    <dbReference type="NCBI Taxonomy" id="651"/>
    <lineage>
        <taxon>Bacteria</taxon>
        <taxon>Pseudomonadati</taxon>
        <taxon>Pseudomonadota</taxon>
        <taxon>Gammaproteobacteria</taxon>
        <taxon>Aeromonadales</taxon>
        <taxon>Aeromonadaceae</taxon>
        <taxon>Aeromonas</taxon>
    </lineage>
</organism>
<dbReference type="InterPro" id="IPR050832">
    <property type="entry name" value="Bact_Acetyltransf"/>
</dbReference>
<dbReference type="InterPro" id="IPR000182">
    <property type="entry name" value="GNAT_dom"/>
</dbReference>
<proteinExistence type="predicted"/>